<reference evidence="2 3" key="1">
    <citation type="submission" date="2019-03" db="EMBL/GenBank/DDBJ databases">
        <authorList>
            <person name="Gonzalez-Pimentel J.L."/>
        </authorList>
    </citation>
    <scope>NUCLEOTIDE SEQUENCE [LARGE SCALE GENOMIC DNA]</scope>
    <source>
        <strain evidence="2 3">JCM 31289</strain>
    </source>
</reference>
<gene>
    <name evidence="2" type="ORF">E4099_00905</name>
</gene>
<name>A0A4Z0HFN7_9ACTN</name>
<proteinExistence type="predicted"/>
<organism evidence="2 3">
    <name type="scientific">Streptomyces palmae</name>
    <dbReference type="NCBI Taxonomy" id="1701085"/>
    <lineage>
        <taxon>Bacteria</taxon>
        <taxon>Bacillati</taxon>
        <taxon>Actinomycetota</taxon>
        <taxon>Actinomycetes</taxon>
        <taxon>Kitasatosporales</taxon>
        <taxon>Streptomycetaceae</taxon>
        <taxon>Streptomyces</taxon>
    </lineage>
</organism>
<dbReference type="AlphaFoldDB" id="A0A4Z0HFN7"/>
<dbReference type="Gene3D" id="1.20.120.520">
    <property type="entry name" value="nmb1532 protein domain like"/>
    <property type="match status" value="1"/>
</dbReference>
<dbReference type="Proteomes" id="UP000297948">
    <property type="component" value="Unassembled WGS sequence"/>
</dbReference>
<accession>A0A4Z0HFN7</accession>
<keyword evidence="3" id="KW-1185">Reference proteome</keyword>
<protein>
    <submittedName>
        <fullName evidence="2">Hemerythrin domain-containing protein</fullName>
    </submittedName>
</protein>
<dbReference type="OrthoDB" id="5197650at2"/>
<evidence type="ECO:0000313" key="2">
    <source>
        <dbReference type="EMBL" id="TGB19142.1"/>
    </source>
</evidence>
<evidence type="ECO:0000313" key="3">
    <source>
        <dbReference type="Proteomes" id="UP000297948"/>
    </source>
</evidence>
<dbReference type="RefSeq" id="WP_135336934.1">
    <property type="nucleotide sequence ID" value="NZ_JBHLTX010000017.1"/>
</dbReference>
<evidence type="ECO:0000259" key="1">
    <source>
        <dbReference type="Pfam" id="PF01814"/>
    </source>
</evidence>
<dbReference type="EMBL" id="SRID01000003">
    <property type="protein sequence ID" value="TGB19142.1"/>
    <property type="molecule type" value="Genomic_DNA"/>
</dbReference>
<comment type="caution">
    <text evidence="2">The sequence shown here is derived from an EMBL/GenBank/DDBJ whole genome shotgun (WGS) entry which is preliminary data.</text>
</comment>
<dbReference type="Pfam" id="PF01814">
    <property type="entry name" value="Hemerythrin"/>
    <property type="match status" value="1"/>
</dbReference>
<dbReference type="InterPro" id="IPR012312">
    <property type="entry name" value="Hemerythrin-like"/>
</dbReference>
<sequence length="232" mass="26716">MSANATPRPHLQTRLTMITALHDALRRDVALLMSAVWDLTERAADGNGTPTGGETDDLSGIRAGWETFRRYLTMHQLAEDIVLWPAVRANPRIDSRHTRSLDAMEDDHNRLHPLTEQVDRALAAADGRELRRSTEDFCVFLLAHLDREEAEVLPLAMSAVSAREWALFEREQRRQLGADWAAEFYPWLLDGASDTTHREALRLLPVARRLAFHTRWRPRYEQRHRWRPAVTA</sequence>
<feature type="domain" description="Hemerythrin-like" evidence="1">
    <location>
        <begin position="16"/>
        <end position="156"/>
    </location>
</feature>
<dbReference type="CDD" id="cd12108">
    <property type="entry name" value="Hr-like"/>
    <property type="match status" value="1"/>
</dbReference>